<comment type="similarity">
    <text evidence="2">Belongs to the UPF0702 family.</text>
</comment>
<feature type="transmembrane region" description="Helical" evidence="7">
    <location>
        <begin position="36"/>
        <end position="59"/>
    </location>
</feature>
<reference evidence="9 10" key="2">
    <citation type="submission" date="2007-06" db="EMBL/GenBank/DDBJ databases">
        <title>Draft genome sequence of Pseudoflavonifractor capillosus ATCC 29799.</title>
        <authorList>
            <person name="Sudarsanam P."/>
            <person name="Ley R."/>
            <person name="Guruge J."/>
            <person name="Turnbaugh P.J."/>
            <person name="Mahowald M."/>
            <person name="Liep D."/>
            <person name="Gordon J."/>
        </authorList>
    </citation>
    <scope>NUCLEOTIDE SEQUENCE [LARGE SCALE GENOMIC DNA]</scope>
    <source>
        <strain evidence="9 10">ATCC 29799</strain>
    </source>
</reference>
<keyword evidence="4 7" id="KW-0812">Transmembrane</keyword>
<evidence type="ECO:0000256" key="7">
    <source>
        <dbReference type="SAM" id="Phobius"/>
    </source>
</evidence>
<evidence type="ECO:0000256" key="5">
    <source>
        <dbReference type="ARBA" id="ARBA00022989"/>
    </source>
</evidence>
<keyword evidence="3" id="KW-1003">Cell membrane</keyword>
<evidence type="ECO:0000256" key="3">
    <source>
        <dbReference type="ARBA" id="ARBA00022475"/>
    </source>
</evidence>
<feature type="transmembrane region" description="Helical" evidence="7">
    <location>
        <begin position="94"/>
        <end position="114"/>
    </location>
</feature>
<name>A6NS19_9FIRM</name>
<keyword evidence="6 7" id="KW-0472">Membrane</keyword>
<dbReference type="EMBL" id="AAXG02000007">
    <property type="protein sequence ID" value="EDN01057.1"/>
    <property type="molecule type" value="Genomic_DNA"/>
</dbReference>
<organism evidence="9 10">
    <name type="scientific">Pseudoflavonifractor capillosus ATCC 29799</name>
    <dbReference type="NCBI Taxonomy" id="411467"/>
    <lineage>
        <taxon>Bacteria</taxon>
        <taxon>Bacillati</taxon>
        <taxon>Bacillota</taxon>
        <taxon>Clostridia</taxon>
        <taxon>Eubacteriales</taxon>
        <taxon>Oscillospiraceae</taxon>
        <taxon>Pseudoflavonifractor</taxon>
    </lineage>
</organism>
<dbReference type="STRING" id="411467.BACCAP_00997"/>
<dbReference type="GO" id="GO:0005886">
    <property type="term" value="C:plasma membrane"/>
    <property type="evidence" value="ECO:0007669"/>
    <property type="project" value="UniProtKB-SubCell"/>
</dbReference>
<dbReference type="InterPro" id="IPR007353">
    <property type="entry name" value="DUF421"/>
</dbReference>
<evidence type="ECO:0000256" key="1">
    <source>
        <dbReference type="ARBA" id="ARBA00004651"/>
    </source>
</evidence>
<dbReference type="AlphaFoldDB" id="A6NS19"/>
<evidence type="ECO:0000313" key="9">
    <source>
        <dbReference type="EMBL" id="EDN01057.1"/>
    </source>
</evidence>
<reference evidence="9 10" key="1">
    <citation type="submission" date="2007-04" db="EMBL/GenBank/DDBJ databases">
        <authorList>
            <person name="Fulton L."/>
            <person name="Clifton S."/>
            <person name="Fulton B."/>
            <person name="Xu J."/>
            <person name="Minx P."/>
            <person name="Pepin K.H."/>
            <person name="Johnson M."/>
            <person name="Thiruvilangam P."/>
            <person name="Bhonagiri V."/>
            <person name="Nash W.E."/>
            <person name="Mardis E.R."/>
            <person name="Wilson R.K."/>
        </authorList>
    </citation>
    <scope>NUCLEOTIDE SEQUENCE [LARGE SCALE GENOMIC DNA]</scope>
    <source>
        <strain evidence="9 10">ATCC 29799</strain>
    </source>
</reference>
<dbReference type="PANTHER" id="PTHR34582:SF6">
    <property type="entry name" value="UPF0702 TRANSMEMBRANE PROTEIN YCAP"/>
    <property type="match status" value="1"/>
</dbReference>
<dbReference type="PANTHER" id="PTHR34582">
    <property type="entry name" value="UPF0702 TRANSMEMBRANE PROTEIN YCAP"/>
    <property type="match status" value="1"/>
</dbReference>
<evidence type="ECO:0000313" key="10">
    <source>
        <dbReference type="Proteomes" id="UP000003639"/>
    </source>
</evidence>
<accession>A6NS19</accession>
<keyword evidence="5 7" id="KW-1133">Transmembrane helix</keyword>
<proteinExistence type="inferred from homology"/>
<dbReference type="Gene3D" id="3.30.240.20">
    <property type="entry name" value="bsu07140 like domains"/>
    <property type="match status" value="2"/>
</dbReference>
<evidence type="ECO:0000256" key="2">
    <source>
        <dbReference type="ARBA" id="ARBA00006448"/>
    </source>
</evidence>
<comment type="subcellular location">
    <subcellularLocation>
        <location evidence="1">Cell membrane</location>
        <topology evidence="1">Multi-pass membrane protein</topology>
    </subcellularLocation>
</comment>
<dbReference type="Pfam" id="PF04239">
    <property type="entry name" value="DUF421"/>
    <property type="match status" value="1"/>
</dbReference>
<protein>
    <recommendedName>
        <fullName evidence="8">YetF C-terminal domain-containing protein</fullName>
    </recommendedName>
</protein>
<evidence type="ECO:0000256" key="4">
    <source>
        <dbReference type="ARBA" id="ARBA00022692"/>
    </source>
</evidence>
<dbReference type="Proteomes" id="UP000003639">
    <property type="component" value="Unassembled WGS sequence"/>
</dbReference>
<evidence type="ECO:0000256" key="6">
    <source>
        <dbReference type="ARBA" id="ARBA00023136"/>
    </source>
</evidence>
<dbReference type="InterPro" id="IPR023090">
    <property type="entry name" value="UPF0702_alpha/beta_dom_sf"/>
</dbReference>
<sequence length="265" mass="29443">MFISYHYTVFSLTVNFRRIFFFCKAILTVIERCPGGLSMIIAFLRTIILYLLIIAGIRLMGKRQVGELEPSELVLALIIADLAAVPMQDFGIPLLSGIIPILTLLCITMIISVLTMRSVRFRAIICGRPSIIVEDGKILQKEMKRNRFTVDELMEELRMKGVTDISTVKYAILETNGQISILPRAADLPVTASQMGIETTEPGLPVVVINDGRVLDHNLAARGLNRTWLDRQLAAHKIKSAGDVYLLTVDGQNQVYLAAKDVTAK</sequence>
<evidence type="ECO:0000259" key="8">
    <source>
        <dbReference type="Pfam" id="PF04239"/>
    </source>
</evidence>
<keyword evidence="10" id="KW-1185">Reference proteome</keyword>
<dbReference type="eggNOG" id="COG2323">
    <property type="taxonomic scope" value="Bacteria"/>
</dbReference>
<feature type="domain" description="YetF C-terminal" evidence="8">
    <location>
        <begin position="117"/>
        <end position="249"/>
    </location>
</feature>
<comment type="caution">
    <text evidence="9">The sequence shown here is derived from an EMBL/GenBank/DDBJ whole genome shotgun (WGS) entry which is preliminary data.</text>
</comment>
<gene>
    <name evidence="9" type="ORF">BACCAP_00997</name>
</gene>